<feature type="non-terminal residue" evidence="5">
    <location>
        <position position="208"/>
    </location>
</feature>
<dbReference type="Pfam" id="PF01412">
    <property type="entry name" value="ArfGap"/>
    <property type="match status" value="1"/>
</dbReference>
<evidence type="ECO:0000256" key="1">
    <source>
        <dbReference type="ARBA" id="ARBA00022468"/>
    </source>
</evidence>
<dbReference type="InterPro" id="IPR037278">
    <property type="entry name" value="ARFGAP/RecO"/>
</dbReference>
<dbReference type="PRINTS" id="PR00405">
    <property type="entry name" value="REVINTRACTNG"/>
</dbReference>
<dbReference type="Gene3D" id="2.30.29.30">
    <property type="entry name" value="Pleckstrin-homology domain (PH domain)/Phosphotyrosine-binding domain (PTB)"/>
    <property type="match status" value="1"/>
</dbReference>
<evidence type="ECO:0000256" key="3">
    <source>
        <dbReference type="ARBA" id="ARBA00022771"/>
    </source>
</evidence>
<sequence>CILNSLQLNPSQKSRNGRVSHMDATAKEIIRRDTKGNQFCCDCDSPGPEWASLNLGTLICIECSGIHRNLGSHLSKVRSLELDEWSLAHLSVMQSLGNSVANSIWEADPKGIIRKPCATSSREEKERFIRANLALAHALPEHVNAISSDYKTALHIACLRGSLPIVQLLIWDYMENVHGKEISLRYTTVKVPGQQRPRGVNESSASQP</sequence>
<dbReference type="InterPro" id="IPR038508">
    <property type="entry name" value="ArfGAP_dom_sf"/>
</dbReference>
<keyword evidence="4" id="KW-0862">Zinc</keyword>
<evidence type="ECO:0000313" key="5">
    <source>
        <dbReference type="EMBL" id="CAD7236384.1"/>
    </source>
</evidence>
<dbReference type="PROSITE" id="PS50115">
    <property type="entry name" value="ARFGAP"/>
    <property type="match status" value="1"/>
</dbReference>
<dbReference type="AlphaFoldDB" id="A0A7R8WRA4"/>
<dbReference type="Gene3D" id="1.10.220.150">
    <property type="entry name" value="Arf GTPase activating protein"/>
    <property type="match status" value="1"/>
</dbReference>
<dbReference type="GO" id="GO:0003924">
    <property type="term" value="F:GTPase activity"/>
    <property type="evidence" value="ECO:0007669"/>
    <property type="project" value="TreeGrafter"/>
</dbReference>
<dbReference type="GO" id="GO:0008270">
    <property type="term" value="F:zinc ion binding"/>
    <property type="evidence" value="ECO:0007669"/>
    <property type="project" value="UniProtKB-KW"/>
</dbReference>
<gene>
    <name evidence="5" type="ORF">CTOB1V02_LOCUS14199</name>
</gene>
<dbReference type="SUPFAM" id="SSF57863">
    <property type="entry name" value="ArfGap/RecO-like zinc finger"/>
    <property type="match status" value="1"/>
</dbReference>
<dbReference type="InterPro" id="IPR036770">
    <property type="entry name" value="Ankyrin_rpt-contain_sf"/>
</dbReference>
<feature type="non-terminal residue" evidence="5">
    <location>
        <position position="1"/>
    </location>
</feature>
<dbReference type="GO" id="GO:0005096">
    <property type="term" value="F:GTPase activator activity"/>
    <property type="evidence" value="ECO:0007669"/>
    <property type="project" value="UniProtKB-KW"/>
</dbReference>
<keyword evidence="2" id="KW-0479">Metal-binding</keyword>
<keyword evidence="1" id="KW-0343">GTPase activation</keyword>
<evidence type="ECO:0000256" key="4">
    <source>
        <dbReference type="ARBA" id="ARBA00022833"/>
    </source>
</evidence>
<dbReference type="InterPro" id="IPR011993">
    <property type="entry name" value="PH-like_dom_sf"/>
</dbReference>
<name>A0A7R8WRA4_9CRUS</name>
<dbReference type="PANTHER" id="PTHR45819">
    <property type="entry name" value="CENTAURIN-GAMMA-1A"/>
    <property type="match status" value="1"/>
</dbReference>
<dbReference type="SMART" id="SM00105">
    <property type="entry name" value="ArfGap"/>
    <property type="match status" value="1"/>
</dbReference>
<keyword evidence="3" id="KW-0863">Zinc-finger</keyword>
<protein>
    <submittedName>
        <fullName evidence="5">Uncharacterized protein</fullName>
    </submittedName>
</protein>
<accession>A0A7R8WRA4</accession>
<dbReference type="InterPro" id="IPR051282">
    <property type="entry name" value="Arf-GAP_GTPase_ANK_PH"/>
</dbReference>
<dbReference type="OrthoDB" id="6136903at2759"/>
<reference evidence="5" key="1">
    <citation type="submission" date="2020-11" db="EMBL/GenBank/DDBJ databases">
        <authorList>
            <person name="Tran Van P."/>
        </authorList>
    </citation>
    <scope>NUCLEOTIDE SEQUENCE</scope>
</reference>
<organism evidence="5">
    <name type="scientific">Cyprideis torosa</name>
    <dbReference type="NCBI Taxonomy" id="163714"/>
    <lineage>
        <taxon>Eukaryota</taxon>
        <taxon>Metazoa</taxon>
        <taxon>Ecdysozoa</taxon>
        <taxon>Arthropoda</taxon>
        <taxon>Crustacea</taxon>
        <taxon>Oligostraca</taxon>
        <taxon>Ostracoda</taxon>
        <taxon>Podocopa</taxon>
        <taxon>Podocopida</taxon>
        <taxon>Cytherocopina</taxon>
        <taxon>Cytheroidea</taxon>
        <taxon>Cytherideidae</taxon>
        <taxon>Cyprideis</taxon>
    </lineage>
</organism>
<dbReference type="EMBL" id="OB678700">
    <property type="protein sequence ID" value="CAD7236384.1"/>
    <property type="molecule type" value="Genomic_DNA"/>
</dbReference>
<dbReference type="SUPFAM" id="SSF48403">
    <property type="entry name" value="Ankyrin repeat"/>
    <property type="match status" value="1"/>
</dbReference>
<dbReference type="InterPro" id="IPR001164">
    <property type="entry name" value="ArfGAP_dom"/>
</dbReference>
<evidence type="ECO:0000256" key="2">
    <source>
        <dbReference type="ARBA" id="ARBA00022723"/>
    </source>
</evidence>
<proteinExistence type="predicted"/>
<dbReference type="PANTHER" id="PTHR45819:SF5">
    <property type="entry name" value="CENTAURIN-GAMMA-1A"/>
    <property type="match status" value="1"/>
</dbReference>